<reference evidence="1 2" key="2">
    <citation type="journal article" date="2018" name="New Phytol.">
        <title>High intraspecific genome diversity in the model arbuscular mycorrhizal symbiont Rhizophagus irregularis.</title>
        <authorList>
            <person name="Chen E.C.H."/>
            <person name="Morin E."/>
            <person name="Beaudet D."/>
            <person name="Noel J."/>
            <person name="Yildirir G."/>
            <person name="Ndikumana S."/>
            <person name="Charron P."/>
            <person name="St-Onge C."/>
            <person name="Giorgi J."/>
            <person name="Kruger M."/>
            <person name="Marton T."/>
            <person name="Ropars J."/>
            <person name="Grigoriev I.V."/>
            <person name="Hainaut M."/>
            <person name="Henrissat B."/>
            <person name="Roux C."/>
            <person name="Martin F."/>
            <person name="Corradi N."/>
        </authorList>
    </citation>
    <scope>NUCLEOTIDE SEQUENCE [LARGE SCALE GENOMIC DNA]</scope>
    <source>
        <strain evidence="1 2">DAOM 197198</strain>
    </source>
</reference>
<gene>
    <name evidence="1" type="ORF">GLOIN_2v382093</name>
</gene>
<reference evidence="1 2" key="1">
    <citation type="journal article" date="2013" name="Proc. Natl. Acad. Sci. U.S.A.">
        <title>Genome of an arbuscular mycorrhizal fungus provides insight into the oldest plant symbiosis.</title>
        <authorList>
            <person name="Tisserant E."/>
            <person name="Malbreil M."/>
            <person name="Kuo A."/>
            <person name="Kohler A."/>
            <person name="Symeonidi A."/>
            <person name="Balestrini R."/>
            <person name="Charron P."/>
            <person name="Duensing N."/>
            <person name="Frei Dit Frey N."/>
            <person name="Gianinazzi-Pearson V."/>
            <person name="Gilbert L.B."/>
            <person name="Handa Y."/>
            <person name="Herr J.R."/>
            <person name="Hijri M."/>
            <person name="Koul R."/>
            <person name="Kawaguchi M."/>
            <person name="Krajinski F."/>
            <person name="Lammers P.J."/>
            <person name="Masclaux F.G."/>
            <person name="Murat C."/>
            <person name="Morin E."/>
            <person name="Ndikumana S."/>
            <person name="Pagni M."/>
            <person name="Petitpierre D."/>
            <person name="Requena N."/>
            <person name="Rosikiewicz P."/>
            <person name="Riley R."/>
            <person name="Saito K."/>
            <person name="San Clemente H."/>
            <person name="Shapiro H."/>
            <person name="van Tuinen D."/>
            <person name="Becard G."/>
            <person name="Bonfante P."/>
            <person name="Paszkowski U."/>
            <person name="Shachar-Hill Y.Y."/>
            <person name="Tuskan G.A."/>
            <person name="Young P.W."/>
            <person name="Sanders I.R."/>
            <person name="Henrissat B."/>
            <person name="Rensing S.A."/>
            <person name="Grigoriev I.V."/>
            <person name="Corradi N."/>
            <person name="Roux C."/>
            <person name="Martin F."/>
        </authorList>
    </citation>
    <scope>NUCLEOTIDE SEQUENCE [LARGE SCALE GENOMIC DNA]</scope>
    <source>
        <strain evidence="1 2">DAOM 197198</strain>
    </source>
</reference>
<protein>
    <submittedName>
        <fullName evidence="1">Uncharacterized protein</fullName>
    </submittedName>
</protein>
<accession>A0A2H5TX22</accession>
<keyword evidence="2" id="KW-1185">Reference proteome</keyword>
<evidence type="ECO:0000313" key="2">
    <source>
        <dbReference type="Proteomes" id="UP000018888"/>
    </source>
</evidence>
<evidence type="ECO:0000313" key="1">
    <source>
        <dbReference type="EMBL" id="POG83001.1"/>
    </source>
</evidence>
<proteinExistence type="predicted"/>
<name>A0A2H5TX22_RHIID</name>
<organism evidence="1 2">
    <name type="scientific">Rhizophagus irregularis (strain DAOM 181602 / DAOM 197198 / MUCL 43194)</name>
    <name type="common">Arbuscular mycorrhizal fungus</name>
    <name type="synonym">Glomus intraradices</name>
    <dbReference type="NCBI Taxonomy" id="747089"/>
    <lineage>
        <taxon>Eukaryota</taxon>
        <taxon>Fungi</taxon>
        <taxon>Fungi incertae sedis</taxon>
        <taxon>Mucoromycota</taxon>
        <taxon>Glomeromycotina</taxon>
        <taxon>Glomeromycetes</taxon>
        <taxon>Glomerales</taxon>
        <taxon>Glomeraceae</taxon>
        <taxon>Rhizophagus</taxon>
    </lineage>
</organism>
<comment type="caution">
    <text evidence="1">The sequence shown here is derived from an EMBL/GenBank/DDBJ whole genome shotgun (WGS) entry which is preliminary data.</text>
</comment>
<dbReference type="AlphaFoldDB" id="A0A2H5TX22"/>
<sequence length="80" mass="8791">MTITKSIMKFKCLLLIFAFTIVLAEAYPPWGLKRDADAEALVAVKRDADAEAIPALAVKRDADAEAWGAFKRDADAFLPH</sequence>
<dbReference type="EMBL" id="AUPC02000002">
    <property type="protein sequence ID" value="POG83001.1"/>
    <property type="molecule type" value="Genomic_DNA"/>
</dbReference>
<dbReference type="Proteomes" id="UP000018888">
    <property type="component" value="Unassembled WGS sequence"/>
</dbReference>